<dbReference type="OrthoDB" id="1452259at2"/>
<evidence type="ECO:0008006" key="3">
    <source>
        <dbReference type="Google" id="ProtNLM"/>
    </source>
</evidence>
<organism evidence="1 2">
    <name type="scientific">Niastella populi</name>
    <dbReference type="NCBI Taxonomy" id="550983"/>
    <lineage>
        <taxon>Bacteria</taxon>
        <taxon>Pseudomonadati</taxon>
        <taxon>Bacteroidota</taxon>
        <taxon>Chitinophagia</taxon>
        <taxon>Chitinophagales</taxon>
        <taxon>Chitinophagaceae</taxon>
        <taxon>Niastella</taxon>
    </lineage>
</organism>
<evidence type="ECO:0000313" key="1">
    <source>
        <dbReference type="EMBL" id="OQP63577.1"/>
    </source>
</evidence>
<gene>
    <name evidence="1" type="ORF">A4R26_16495</name>
</gene>
<proteinExistence type="predicted"/>
<dbReference type="PROSITE" id="PS51257">
    <property type="entry name" value="PROKAR_LIPOPROTEIN"/>
    <property type="match status" value="1"/>
</dbReference>
<dbReference type="AlphaFoldDB" id="A0A1V9FZ30"/>
<name>A0A1V9FZ30_9BACT</name>
<comment type="caution">
    <text evidence="1">The sequence shown here is derived from an EMBL/GenBank/DDBJ whole genome shotgun (WGS) entry which is preliminary data.</text>
</comment>
<sequence>MKLSLIISIIQLLVGCGSPDKSNSSADSSNFKATSVISSKDTVSDSSKKELSDKTITITVSYAAIECGCPQWFETKLKDVKFLEGVERFYLEPVRKDLVNANDLWDGEHLPLTVKVTGRLSIGKEIPITYNTKGAPEKARIFWYDKITVVSSYNSISK</sequence>
<protein>
    <recommendedName>
        <fullName evidence="3">Lipoprotein</fullName>
    </recommendedName>
</protein>
<dbReference type="STRING" id="550983.A4R26_16495"/>
<dbReference type="EMBL" id="LWBP01000100">
    <property type="protein sequence ID" value="OQP63577.1"/>
    <property type="molecule type" value="Genomic_DNA"/>
</dbReference>
<reference evidence="2" key="1">
    <citation type="submission" date="2016-04" db="EMBL/GenBank/DDBJ databases">
        <authorList>
            <person name="Chen L."/>
            <person name="Zhuang W."/>
            <person name="Wang G."/>
        </authorList>
    </citation>
    <scope>NUCLEOTIDE SEQUENCE [LARGE SCALE GENOMIC DNA]</scope>
    <source>
        <strain evidence="2">208</strain>
    </source>
</reference>
<accession>A0A1V9FZ30</accession>
<keyword evidence="2" id="KW-1185">Reference proteome</keyword>
<dbReference type="RefSeq" id="WP_081163651.1">
    <property type="nucleotide sequence ID" value="NZ_LWBP01000100.1"/>
</dbReference>
<evidence type="ECO:0000313" key="2">
    <source>
        <dbReference type="Proteomes" id="UP000192276"/>
    </source>
</evidence>
<dbReference type="Proteomes" id="UP000192276">
    <property type="component" value="Unassembled WGS sequence"/>
</dbReference>